<keyword evidence="5" id="KW-1185">Reference proteome</keyword>
<name>X6PDA7_RETFI</name>
<evidence type="ECO:0000313" key="5">
    <source>
        <dbReference type="Proteomes" id="UP000023152"/>
    </source>
</evidence>
<dbReference type="Proteomes" id="UP000023152">
    <property type="component" value="Unassembled WGS sequence"/>
</dbReference>
<proteinExistence type="predicted"/>
<dbReference type="AlphaFoldDB" id="X6PDA7"/>
<keyword evidence="1" id="KW-0479">Metal-binding</keyword>
<organism evidence="4 5">
    <name type="scientific">Reticulomyxa filosa</name>
    <dbReference type="NCBI Taxonomy" id="46433"/>
    <lineage>
        <taxon>Eukaryota</taxon>
        <taxon>Sar</taxon>
        <taxon>Rhizaria</taxon>
        <taxon>Retaria</taxon>
        <taxon>Foraminifera</taxon>
        <taxon>Monothalamids</taxon>
        <taxon>Reticulomyxidae</taxon>
        <taxon>Reticulomyxa</taxon>
    </lineage>
</organism>
<dbReference type="PROSITE" id="PS50089">
    <property type="entry name" value="ZF_RING_2"/>
    <property type="match status" value="1"/>
</dbReference>
<comment type="caution">
    <text evidence="4">The sequence shown here is derived from an EMBL/GenBank/DDBJ whole genome shotgun (WGS) entry which is preliminary data.</text>
</comment>
<evidence type="ECO:0000313" key="4">
    <source>
        <dbReference type="EMBL" id="ETO36093.1"/>
    </source>
</evidence>
<sequence length="303" mass="34287">MSEEKKEDIKPHSQQPERQKGKGKEKEKEKEKKIGRRIDGSAKMVIGEQLANVFRQVVGNPKNQDTIDTMIELIPQLPVTDQLKRALYRSSDRVVMDAFLKHIEIEQQITKKKKKKKEMESIFSKWKLTMEENNQLKKFNELLIGQIGERNMLIKQLQQKNSQLTKDVLQATLVLTQIQLQLSTQGVIVRDAADADADHDNDNDNGNDDNNDDNANNELKSCHLCEIGSDSVICVSDVCRHQLCNNCCKNSVTSDVGNNQIPQCPVCRSSGAVVDISTTCNAWKHLIDNDVWILFQGLTETSV</sequence>
<dbReference type="GO" id="GO:0008270">
    <property type="term" value="F:zinc ion binding"/>
    <property type="evidence" value="ECO:0007669"/>
    <property type="project" value="UniProtKB-KW"/>
</dbReference>
<keyword evidence="1" id="KW-0863">Zinc-finger</keyword>
<protein>
    <recommendedName>
        <fullName evidence="3">RING-type domain-containing protein</fullName>
    </recommendedName>
</protein>
<evidence type="ECO:0000256" key="2">
    <source>
        <dbReference type="SAM" id="MobiDB-lite"/>
    </source>
</evidence>
<gene>
    <name evidence="4" type="ORF">RFI_00969</name>
</gene>
<feature type="domain" description="RING-type" evidence="3">
    <location>
        <begin position="222"/>
        <end position="268"/>
    </location>
</feature>
<evidence type="ECO:0000259" key="3">
    <source>
        <dbReference type="PROSITE" id="PS50089"/>
    </source>
</evidence>
<reference evidence="4 5" key="1">
    <citation type="journal article" date="2013" name="Curr. Biol.">
        <title>The Genome of the Foraminiferan Reticulomyxa filosa.</title>
        <authorList>
            <person name="Glockner G."/>
            <person name="Hulsmann N."/>
            <person name="Schleicher M."/>
            <person name="Noegel A.A."/>
            <person name="Eichinger L."/>
            <person name="Gallinger C."/>
            <person name="Pawlowski J."/>
            <person name="Sierra R."/>
            <person name="Euteneuer U."/>
            <person name="Pillet L."/>
            <person name="Moustafa A."/>
            <person name="Platzer M."/>
            <person name="Groth M."/>
            <person name="Szafranski K."/>
            <person name="Schliwa M."/>
        </authorList>
    </citation>
    <scope>NUCLEOTIDE SEQUENCE [LARGE SCALE GENOMIC DNA]</scope>
</reference>
<dbReference type="EMBL" id="ASPP01001013">
    <property type="protein sequence ID" value="ETO36093.1"/>
    <property type="molecule type" value="Genomic_DNA"/>
</dbReference>
<feature type="region of interest" description="Disordered" evidence="2">
    <location>
        <begin position="1"/>
        <end position="38"/>
    </location>
</feature>
<accession>X6PDA7</accession>
<dbReference type="InterPro" id="IPR001841">
    <property type="entry name" value="Znf_RING"/>
</dbReference>
<keyword evidence="1" id="KW-0862">Zinc</keyword>
<evidence type="ECO:0000256" key="1">
    <source>
        <dbReference type="PROSITE-ProRule" id="PRU00175"/>
    </source>
</evidence>